<dbReference type="InterPro" id="IPR044894">
    <property type="entry name" value="TubC_N_sf"/>
</dbReference>
<evidence type="ECO:0000256" key="7">
    <source>
        <dbReference type="ARBA" id="ARBA00022737"/>
    </source>
</evidence>
<dbReference type="GO" id="GO:0009403">
    <property type="term" value="P:toxin biosynthetic process"/>
    <property type="evidence" value="ECO:0007669"/>
    <property type="project" value="UniProtKB-ARBA"/>
</dbReference>
<dbReference type="InterPro" id="IPR006162">
    <property type="entry name" value="Ppantetheine_attach_site"/>
</dbReference>
<dbReference type="Pfam" id="PF18563">
    <property type="entry name" value="TubC_N"/>
    <property type="match status" value="1"/>
</dbReference>
<dbReference type="Pfam" id="PF00550">
    <property type="entry name" value="PP-binding"/>
    <property type="match status" value="1"/>
</dbReference>
<dbReference type="Pfam" id="PF08242">
    <property type="entry name" value="Methyltransf_12"/>
    <property type="match status" value="1"/>
</dbReference>
<dbReference type="InterPro" id="IPR020845">
    <property type="entry name" value="AMP-binding_CS"/>
</dbReference>
<keyword evidence="6" id="KW-0436">Ligase</keyword>
<dbReference type="CDD" id="cd19535">
    <property type="entry name" value="Cyc_NRPS"/>
    <property type="match status" value="1"/>
</dbReference>
<dbReference type="InterPro" id="IPR036736">
    <property type="entry name" value="ACP-like_sf"/>
</dbReference>
<protein>
    <submittedName>
        <fullName evidence="11">Amino acid adenylation domain-containing protein</fullName>
    </submittedName>
</protein>
<dbReference type="PROSITE" id="PS00012">
    <property type="entry name" value="PHOSPHOPANTETHEINE"/>
    <property type="match status" value="1"/>
</dbReference>
<dbReference type="FunFam" id="3.30.559.10:FF:000023">
    <property type="entry name" value="Non-ribosomal peptide synthetase"/>
    <property type="match status" value="1"/>
</dbReference>
<evidence type="ECO:0000256" key="1">
    <source>
        <dbReference type="ARBA" id="ARBA00001957"/>
    </source>
</evidence>
<comment type="similarity">
    <text evidence="3">Belongs to the ATP-dependent AMP-binding enzyme family.</text>
</comment>
<evidence type="ECO:0000313" key="12">
    <source>
        <dbReference type="Proteomes" id="UP000266177"/>
    </source>
</evidence>
<reference evidence="11 12" key="1">
    <citation type="submission" date="2018-09" db="EMBL/GenBank/DDBJ databases">
        <title>Paenibacillus SK2017-BO5.</title>
        <authorList>
            <person name="Piskunova J.V."/>
            <person name="Dubiley S.A."/>
            <person name="Severinov K.V."/>
        </authorList>
    </citation>
    <scope>NUCLEOTIDE SEQUENCE [LARGE SCALE GENOMIC DNA]</scope>
    <source>
        <strain evidence="11 12">BO5</strain>
    </source>
</reference>
<proteinExistence type="inferred from homology"/>
<dbReference type="Gene3D" id="3.30.559.30">
    <property type="entry name" value="Nonribosomal peptide synthetase, condensation domain"/>
    <property type="match status" value="1"/>
</dbReference>
<dbReference type="FunFam" id="3.40.50.12780:FF:000012">
    <property type="entry name" value="Non-ribosomal peptide synthetase"/>
    <property type="match status" value="1"/>
</dbReference>
<dbReference type="InterPro" id="IPR010071">
    <property type="entry name" value="AA_adenyl_dom"/>
</dbReference>
<dbReference type="InterPro" id="IPR029058">
    <property type="entry name" value="AB_hydrolase_fold"/>
</dbReference>
<dbReference type="SUPFAM" id="SSF56801">
    <property type="entry name" value="Acetyl-CoA synthetase-like"/>
    <property type="match status" value="1"/>
</dbReference>
<dbReference type="FunFam" id="3.30.559.30:FF:000006">
    <property type="entry name" value="Yersiniabactin polyketide/non-ribosomal peptide synthetase"/>
    <property type="match status" value="1"/>
</dbReference>
<evidence type="ECO:0000313" key="11">
    <source>
        <dbReference type="EMBL" id="RJG24261.1"/>
    </source>
</evidence>
<comment type="cofactor">
    <cofactor evidence="1">
        <name>pantetheine 4'-phosphate</name>
        <dbReference type="ChEBI" id="CHEBI:47942"/>
    </cofactor>
</comment>
<dbReference type="SMART" id="SM00823">
    <property type="entry name" value="PKS_PP"/>
    <property type="match status" value="1"/>
</dbReference>
<dbReference type="InterPro" id="IPR001031">
    <property type="entry name" value="Thioesterase"/>
</dbReference>
<dbReference type="Pfam" id="PF00501">
    <property type="entry name" value="AMP-binding"/>
    <property type="match status" value="1"/>
</dbReference>
<dbReference type="Gene3D" id="1.10.10.1830">
    <property type="entry name" value="Non-ribosomal peptide synthase, adenylation domain"/>
    <property type="match status" value="1"/>
</dbReference>
<dbReference type="Gene3D" id="3.30.559.10">
    <property type="entry name" value="Chloramphenicol acetyltransferase-like domain"/>
    <property type="match status" value="1"/>
</dbReference>
<evidence type="ECO:0000256" key="4">
    <source>
        <dbReference type="ARBA" id="ARBA00022450"/>
    </source>
</evidence>
<evidence type="ECO:0000256" key="9">
    <source>
        <dbReference type="ARBA" id="ARBA00023268"/>
    </source>
</evidence>
<keyword evidence="4" id="KW-0596">Phosphopantetheine</keyword>
<feature type="domain" description="Carrier" evidence="10">
    <location>
        <begin position="1423"/>
        <end position="1507"/>
    </location>
</feature>
<evidence type="ECO:0000256" key="3">
    <source>
        <dbReference type="ARBA" id="ARBA00006432"/>
    </source>
</evidence>
<dbReference type="InterPro" id="IPR023213">
    <property type="entry name" value="CAT-like_dom_sf"/>
</dbReference>
<evidence type="ECO:0000256" key="6">
    <source>
        <dbReference type="ARBA" id="ARBA00022598"/>
    </source>
</evidence>
<dbReference type="InterPro" id="IPR013217">
    <property type="entry name" value="Methyltransf_12"/>
</dbReference>
<dbReference type="Pfam" id="PF00975">
    <property type="entry name" value="Thioesterase"/>
    <property type="match status" value="1"/>
</dbReference>
<evidence type="ECO:0000259" key="10">
    <source>
        <dbReference type="PROSITE" id="PS50075"/>
    </source>
</evidence>
<organism evidence="11 12">
    <name type="scientific">Paenibacillus thiaminolyticus</name>
    <name type="common">Bacillus thiaminolyticus</name>
    <dbReference type="NCBI Taxonomy" id="49283"/>
    <lineage>
        <taxon>Bacteria</taxon>
        <taxon>Bacillati</taxon>
        <taxon>Bacillota</taxon>
        <taxon>Bacilli</taxon>
        <taxon>Bacillales</taxon>
        <taxon>Paenibacillaceae</taxon>
        <taxon>Paenibacillus</taxon>
    </lineage>
</organism>
<dbReference type="Gene3D" id="3.30.300.30">
    <property type="match status" value="2"/>
</dbReference>
<keyword evidence="8" id="KW-0045">Antibiotic biosynthesis</keyword>
<dbReference type="GO" id="GO:0005737">
    <property type="term" value="C:cytoplasm"/>
    <property type="evidence" value="ECO:0007669"/>
    <property type="project" value="TreeGrafter"/>
</dbReference>
<dbReference type="Pfam" id="PF00668">
    <property type="entry name" value="Condensation"/>
    <property type="match status" value="1"/>
</dbReference>
<dbReference type="InterPro" id="IPR029063">
    <property type="entry name" value="SAM-dependent_MTases_sf"/>
</dbReference>
<dbReference type="Gene3D" id="1.10.1200.10">
    <property type="entry name" value="ACP-like"/>
    <property type="match status" value="1"/>
</dbReference>
<dbReference type="Gene3D" id="3.40.50.980">
    <property type="match status" value="2"/>
</dbReference>
<dbReference type="SUPFAM" id="SSF47336">
    <property type="entry name" value="ACP-like"/>
    <property type="match status" value="1"/>
</dbReference>
<evidence type="ECO:0000256" key="8">
    <source>
        <dbReference type="ARBA" id="ARBA00023194"/>
    </source>
</evidence>
<dbReference type="InterPro" id="IPR041464">
    <property type="entry name" value="TubC_N"/>
</dbReference>
<dbReference type="GO" id="GO:0008610">
    <property type="term" value="P:lipid biosynthetic process"/>
    <property type="evidence" value="ECO:0007669"/>
    <property type="project" value="UniProtKB-ARBA"/>
</dbReference>
<evidence type="ECO:0000256" key="5">
    <source>
        <dbReference type="ARBA" id="ARBA00022553"/>
    </source>
</evidence>
<dbReference type="InterPro" id="IPR001242">
    <property type="entry name" value="Condensation_dom"/>
</dbReference>
<dbReference type="CDD" id="cd02440">
    <property type="entry name" value="AdoMet_MTases"/>
    <property type="match status" value="1"/>
</dbReference>
<dbReference type="PANTHER" id="PTHR45527:SF10">
    <property type="entry name" value="PYOCHELIN SYNTHASE PCHF"/>
    <property type="match status" value="1"/>
</dbReference>
<dbReference type="SUPFAM" id="SSF52777">
    <property type="entry name" value="CoA-dependent acyltransferases"/>
    <property type="match status" value="2"/>
</dbReference>
<dbReference type="InterPro" id="IPR000873">
    <property type="entry name" value="AMP-dep_synth/lig_dom"/>
</dbReference>
<dbReference type="Gene3D" id="3.40.50.1820">
    <property type="entry name" value="alpha/beta hydrolase"/>
    <property type="match status" value="1"/>
</dbReference>
<comment type="pathway">
    <text evidence="2">Siderophore biosynthesis.</text>
</comment>
<gene>
    <name evidence="11" type="ORF">DQX05_10365</name>
</gene>
<dbReference type="PROSITE" id="PS00455">
    <property type="entry name" value="AMP_BINDING"/>
    <property type="match status" value="1"/>
</dbReference>
<evidence type="ECO:0000256" key="2">
    <source>
        <dbReference type="ARBA" id="ARBA00004924"/>
    </source>
</evidence>
<keyword evidence="7" id="KW-0677">Repeat</keyword>
<dbReference type="GO" id="GO:0031177">
    <property type="term" value="F:phosphopantetheine binding"/>
    <property type="evidence" value="ECO:0007669"/>
    <property type="project" value="InterPro"/>
</dbReference>
<dbReference type="EMBL" id="QYZD01000007">
    <property type="protein sequence ID" value="RJG24261.1"/>
    <property type="molecule type" value="Genomic_DNA"/>
</dbReference>
<dbReference type="PROSITE" id="PS50075">
    <property type="entry name" value="CARRIER"/>
    <property type="match status" value="1"/>
</dbReference>
<dbReference type="InterPro" id="IPR009081">
    <property type="entry name" value="PP-bd_ACP"/>
</dbReference>
<dbReference type="RefSeq" id="WP_119793279.1">
    <property type="nucleotide sequence ID" value="NZ_QYZD01000007.1"/>
</dbReference>
<dbReference type="OrthoDB" id="9765680at2"/>
<dbReference type="InterPro" id="IPR045851">
    <property type="entry name" value="AMP-bd_C_sf"/>
</dbReference>
<dbReference type="GO" id="GO:0043041">
    <property type="term" value="P:amino acid activation for nonribosomal peptide biosynthetic process"/>
    <property type="evidence" value="ECO:0007669"/>
    <property type="project" value="TreeGrafter"/>
</dbReference>
<keyword evidence="5" id="KW-0597">Phosphoprotein</keyword>
<dbReference type="SUPFAM" id="SSF53335">
    <property type="entry name" value="S-adenosyl-L-methionine-dependent methyltransferases"/>
    <property type="match status" value="1"/>
</dbReference>
<dbReference type="GO" id="GO:0016874">
    <property type="term" value="F:ligase activity"/>
    <property type="evidence" value="ECO:0007669"/>
    <property type="project" value="UniProtKB-KW"/>
</dbReference>
<dbReference type="Gene3D" id="2.30.38.10">
    <property type="entry name" value="Luciferase, Domain 3"/>
    <property type="match status" value="1"/>
</dbReference>
<dbReference type="NCBIfam" id="TIGR01733">
    <property type="entry name" value="AA-adenyl-dom"/>
    <property type="match status" value="1"/>
</dbReference>
<dbReference type="GO" id="GO:0017000">
    <property type="term" value="P:antibiotic biosynthetic process"/>
    <property type="evidence" value="ECO:0007669"/>
    <property type="project" value="UniProtKB-KW"/>
</dbReference>
<dbReference type="PANTHER" id="PTHR45527">
    <property type="entry name" value="NONRIBOSOMAL PEPTIDE SYNTHETASE"/>
    <property type="match status" value="1"/>
</dbReference>
<keyword evidence="9" id="KW-0511">Multifunctional enzyme</keyword>
<name>A0A3A3GJA8_PANTH</name>
<dbReference type="Gene3D" id="3.40.50.150">
    <property type="entry name" value="Vaccinia Virus protein VP39"/>
    <property type="match status" value="1"/>
</dbReference>
<dbReference type="Proteomes" id="UP000266177">
    <property type="component" value="Unassembled WGS sequence"/>
</dbReference>
<dbReference type="SUPFAM" id="SSF53474">
    <property type="entry name" value="alpha/beta-Hydrolases"/>
    <property type="match status" value="1"/>
</dbReference>
<accession>A0A3A3GJA8</accession>
<sequence length="1838" mass="204421">MPQHLKTNGAELLARLRQAGMSVWEEEGSLRYRAPKGVLTDRDVQALKDNKEALLDILRAESRAAAVTPDPVSRFEPFPLTDVQSAYFLGRRELMDYGGVACHIYMELYYPDLAPERTETAWNRLVDRHDMLRATIDQNGQQRVMQNAPKLNVTYTDLREWERREAEARLAAIRDDMSHRKYDTNRWPLFNIGVTRTGDHAILHVSMDFLVADWASIWLLLSEFETLYNEPGRRLPDLPLRFRDYLLAERGLKETPAYARDKDYWLGRIDALPPAPDLPLARQPVTDGPARFRRRSLHLDKTAWEGLKQRAQKQGLTPTAAVMAAYGAVLERWSRSRQFCLNLTMLNRLPLHPQVHAIVGDFTSVNLLAVDWDAEKSFIERARALQKQLFEDLDHRLFSGVEVMREVARRRGREAALMPVVFTSAIGLVEPAHQLTGKIDGYGISQTPQVFIDCQAMDSPDGLQVNWDVREGVFPDQMVDDMFDCFEELLRSLADSHRSWDSVESAALPGWQMAERQRINATDAPVPDRPLHEPVLAQAAATPDRTAIIDSGGQVTYGELARRAAAVAEQLKASGCAVEERVAVVMDKCAHQAAGVLGALWAGAVYVPIDPKQPELRRMAMLEQANIRFILTCSATCLMWPDGVTTIEVDRLKPLPEHAPQYGGDPDRPAYVIYTSGSTGQPKGVVITHRAAANTIADINRRFGVSQGDSVLGLAQLGFDLSVYDIFGPLSAGGTLVYPSHDRMTDPSHWAELMVNHEVTVWNSVPALMQMLVDYLESEPRIALPRLRLALLSGDWIPLALPDRLGRRLPAVQAVSLGGATEASIWSIYHVYKGLQPDWQSIPYGRPLANQGFRVLDSRMRDCPVWVTGELYITGHGLAEGYLGDIETTQRRFFPHPVDGQRLYRTGDLGRYLPGGDIEFLGREDHQVKIRGHRIELGDIESTLLKHPAVAAAGVVMTEGAGEDKTLLGVVELARKKERNKAAEQSEFDRLIEGFDEPDGTVAARLDEAEIEAAAERLDTAVHHSMLDALFKLGLFADDEMYSMTEMLQRAGIAPQFHWVAQRWLAKLTKAGLLMEHPGGHYRCSHKPDEGQLSRYWEQAEASWTNKLSSSGFMDYVRSNAERLPELLSGRQDPVALLFPDGKLDLVRSLYVDHLMAGYLNRCICRLLTHIAENHSGRPLRILEVGAGTGATTEKVLSALEGFDVEYVFTDVSSFFIPGARNRFGQYPGIRFGLFDVDQDYRVQGLAPNSFDVVLAAGVLENARDIPSSLDRLTELVCPGGWLVFTEPTAEHAWILASQAFMMTEPGDRLRMETSYLNRDGWMRLLQEYGDDPILSLPEEKHKLSVLGFHLFARRMKQDRIPASAPELADFLSLRLPAHMLPSQLQIADALPLTGNGKIDRSELAAWRPRLAMEMAAAGSGEESSDALEAELATVWARALSIPGIGRSQSFYDLGADSLIMAQVAGQLRDEFAKDPSQGEIPYDALLRQMLNYPTVAALAEFIRSHGQEKERAFDGPSPDWQGGSSNAVLSPYGGGETGPLRVVFHAGLGTMNCFRLLVEHLKTQNLGPVVGISVADAENYCAYEPSGLIEHIADDYAGRLLESGHKRMQLIGYCLGGLIAIEVARRLVEKGVHVADLVLIDSHPVLFDIDDDLVIESLFVPNLNISIQHTGFGDVDPDDLVRGLLHIFESNNRSVPEGSSCTIGGDAGLDKAGELFCRLAAVSRRDRFAAYVQAIATATGEEMPVDMAEGMFKMYRQSFKAARFTPPPYMGNIRFLLAAEPFSFLPGTEEMTLDFWRDICLGDFEVTEIAGNHFSCIEAEPHARELAKLISAPLIRN</sequence>
<comment type="caution">
    <text evidence="11">The sequence shown here is derived from an EMBL/GenBank/DDBJ whole genome shotgun (WGS) entry which is preliminary data.</text>
</comment>
<dbReference type="InterPro" id="IPR057737">
    <property type="entry name" value="Condensation_MtbB-like"/>
</dbReference>
<dbReference type="InterPro" id="IPR020806">
    <property type="entry name" value="PKS_PP-bd"/>
</dbReference>